<gene>
    <name evidence="2" type="ORF">DKK70_00655</name>
</gene>
<keyword evidence="1" id="KW-0472">Membrane</keyword>
<reference evidence="2 3" key="1">
    <citation type="submission" date="2018-05" db="EMBL/GenBank/DDBJ databases">
        <title>Reference genomes for bee gut microbiota database.</title>
        <authorList>
            <person name="Ellegaard K.M."/>
        </authorList>
    </citation>
    <scope>NUCLEOTIDE SEQUENCE [LARGE SCALE GENOMIC DNA]</scope>
    <source>
        <strain evidence="2 3">ESL0182</strain>
    </source>
</reference>
<keyword evidence="1" id="KW-1133">Transmembrane helix</keyword>
<evidence type="ECO:0000256" key="1">
    <source>
        <dbReference type="SAM" id="Phobius"/>
    </source>
</evidence>
<sequence>MLFLLDVTHEINFLEFQSDLNQISVLQIVFLLHLVSTGTTNTFFIPLIIRIIFIFLIIIIRW</sequence>
<dbReference type="AlphaFoldDB" id="A0A2V4ECM0"/>
<proteinExistence type="predicted"/>
<name>A0A2V4ECM0_9GAMM</name>
<keyword evidence="1" id="KW-0812">Transmembrane</keyword>
<accession>A0A2V4ECM0</accession>
<organism evidence="2 3">
    <name type="scientific">Gilliamella apicola</name>
    <dbReference type="NCBI Taxonomy" id="1196095"/>
    <lineage>
        <taxon>Bacteria</taxon>
        <taxon>Pseudomonadati</taxon>
        <taxon>Pseudomonadota</taxon>
        <taxon>Gammaproteobacteria</taxon>
        <taxon>Orbales</taxon>
        <taxon>Orbaceae</taxon>
        <taxon>Gilliamella</taxon>
    </lineage>
</organism>
<feature type="transmembrane region" description="Helical" evidence="1">
    <location>
        <begin position="43"/>
        <end position="60"/>
    </location>
</feature>
<dbReference type="EMBL" id="QGLR01000002">
    <property type="protein sequence ID" value="PXZ08666.1"/>
    <property type="molecule type" value="Genomic_DNA"/>
</dbReference>
<keyword evidence="3" id="KW-1185">Reference proteome</keyword>
<protein>
    <submittedName>
        <fullName evidence="2">Uncharacterized protein</fullName>
    </submittedName>
</protein>
<evidence type="ECO:0000313" key="2">
    <source>
        <dbReference type="EMBL" id="PXZ08666.1"/>
    </source>
</evidence>
<evidence type="ECO:0000313" key="3">
    <source>
        <dbReference type="Proteomes" id="UP000247932"/>
    </source>
</evidence>
<comment type="caution">
    <text evidence="2">The sequence shown here is derived from an EMBL/GenBank/DDBJ whole genome shotgun (WGS) entry which is preliminary data.</text>
</comment>
<dbReference type="Proteomes" id="UP000247932">
    <property type="component" value="Unassembled WGS sequence"/>
</dbReference>